<dbReference type="EMBL" id="MCHY01000009">
    <property type="protein sequence ID" value="RKD22582.1"/>
    <property type="molecule type" value="Genomic_DNA"/>
</dbReference>
<reference evidence="1 2" key="1">
    <citation type="submission" date="2016-08" db="EMBL/GenBank/DDBJ databases">
        <title>Novel Firmicute Genomes.</title>
        <authorList>
            <person name="Poppleton D.I."/>
            <person name="Gribaldo S."/>
        </authorList>
    </citation>
    <scope>NUCLEOTIDE SEQUENCE [LARGE SCALE GENOMIC DNA]</scope>
    <source>
        <strain evidence="1 2">RAOx-1</strain>
    </source>
</reference>
<protein>
    <submittedName>
        <fullName evidence="1">Uncharacterized protein</fullName>
    </submittedName>
</protein>
<dbReference type="RefSeq" id="WP_120190053.1">
    <property type="nucleotide sequence ID" value="NZ_MCHY01000009.1"/>
</dbReference>
<gene>
    <name evidence="1" type="ORF">BEP19_09990</name>
</gene>
<organism evidence="1 2">
    <name type="scientific">Ammoniphilus oxalaticus</name>
    <dbReference type="NCBI Taxonomy" id="66863"/>
    <lineage>
        <taxon>Bacteria</taxon>
        <taxon>Bacillati</taxon>
        <taxon>Bacillota</taxon>
        <taxon>Bacilli</taxon>
        <taxon>Bacillales</taxon>
        <taxon>Paenibacillaceae</taxon>
        <taxon>Aneurinibacillus group</taxon>
        <taxon>Ammoniphilus</taxon>
    </lineage>
</organism>
<proteinExistence type="predicted"/>
<keyword evidence="2" id="KW-1185">Reference proteome</keyword>
<dbReference type="AlphaFoldDB" id="A0A419SFM1"/>
<evidence type="ECO:0000313" key="1">
    <source>
        <dbReference type="EMBL" id="RKD22582.1"/>
    </source>
</evidence>
<sequence length="59" mass="6722">MPELLIHQLMDKIHILKTELATIIQSQESTNELLTLLAEDANDIKADLHSLRLQSVTDR</sequence>
<comment type="caution">
    <text evidence="1">The sequence shown here is derived from an EMBL/GenBank/DDBJ whole genome shotgun (WGS) entry which is preliminary data.</text>
</comment>
<evidence type="ECO:0000313" key="2">
    <source>
        <dbReference type="Proteomes" id="UP000284219"/>
    </source>
</evidence>
<accession>A0A419SFM1</accession>
<name>A0A419SFM1_9BACL</name>
<dbReference type="Proteomes" id="UP000284219">
    <property type="component" value="Unassembled WGS sequence"/>
</dbReference>